<dbReference type="GO" id="GO:0032259">
    <property type="term" value="P:methylation"/>
    <property type="evidence" value="ECO:0007669"/>
    <property type="project" value="UniProtKB-KW"/>
</dbReference>
<evidence type="ECO:0000256" key="2">
    <source>
        <dbReference type="ARBA" id="ARBA00022603"/>
    </source>
</evidence>
<evidence type="ECO:0000259" key="5">
    <source>
        <dbReference type="Pfam" id="PF08241"/>
    </source>
</evidence>
<dbReference type="Proteomes" id="UP001247542">
    <property type="component" value="Unassembled WGS sequence"/>
</dbReference>
<dbReference type="PANTHER" id="PTHR44942:SF4">
    <property type="entry name" value="METHYLTRANSFERASE TYPE 11 DOMAIN-CONTAINING PROTEIN"/>
    <property type="match status" value="1"/>
</dbReference>
<organism evidence="6 7">
    <name type="scientific">Gleimia hominis</name>
    <dbReference type="NCBI Taxonomy" id="595468"/>
    <lineage>
        <taxon>Bacteria</taxon>
        <taxon>Bacillati</taxon>
        <taxon>Actinomycetota</taxon>
        <taxon>Actinomycetes</taxon>
        <taxon>Actinomycetales</taxon>
        <taxon>Actinomycetaceae</taxon>
        <taxon>Gleimia</taxon>
    </lineage>
</organism>
<comment type="similarity">
    <text evidence="1">Belongs to the methyltransferase superfamily.</text>
</comment>
<dbReference type="InterPro" id="IPR029063">
    <property type="entry name" value="SAM-dependent_MTases_sf"/>
</dbReference>
<evidence type="ECO:0000313" key="6">
    <source>
        <dbReference type="EMBL" id="MDT3766696.1"/>
    </source>
</evidence>
<protein>
    <submittedName>
        <fullName evidence="6">Class I SAM-dependent methyltransferase</fullName>
        <ecNumber evidence="6">2.1.-.-</ecNumber>
    </submittedName>
</protein>
<dbReference type="Pfam" id="PF08241">
    <property type="entry name" value="Methyltransf_11"/>
    <property type="match status" value="1"/>
</dbReference>
<dbReference type="InterPro" id="IPR013216">
    <property type="entry name" value="Methyltransf_11"/>
</dbReference>
<keyword evidence="2 6" id="KW-0489">Methyltransferase</keyword>
<comment type="caution">
    <text evidence="6">The sequence shown here is derived from an EMBL/GenBank/DDBJ whole genome shotgun (WGS) entry which is preliminary data.</text>
</comment>
<dbReference type="GO" id="GO:0008168">
    <property type="term" value="F:methyltransferase activity"/>
    <property type="evidence" value="ECO:0007669"/>
    <property type="project" value="UniProtKB-KW"/>
</dbReference>
<dbReference type="EMBL" id="JASXSX010000001">
    <property type="protein sequence ID" value="MDT3766696.1"/>
    <property type="molecule type" value="Genomic_DNA"/>
</dbReference>
<sequence length="270" mass="30240">MLMGMRIPPALPPTEPGRPHPVGDKQPWDRHAPQNAFERATGEYDQYRPRYPQSTITALANLAGDGEVLDVGCGTGILTRQLMDAAPNAHVIGVEPARAMRQQALERGVNCIDATAEDTHQPAASIDLVTFAQSWHWVDAQTASAELARILKPDGAVAILFNQLDVRVEWVHRLTRIMRSGDVHRPDTPPKLGPQFTRPELTVDTFTVRMLPEQIMALARTRSSYLRSTPRNRGRMQDNLRWYLFDHLGYAAEQTVTLPYYALTWTAGLL</sequence>
<evidence type="ECO:0000313" key="7">
    <source>
        <dbReference type="Proteomes" id="UP001247542"/>
    </source>
</evidence>
<feature type="domain" description="Methyltransferase type 11" evidence="5">
    <location>
        <begin position="69"/>
        <end position="159"/>
    </location>
</feature>
<dbReference type="SUPFAM" id="SSF53335">
    <property type="entry name" value="S-adenosyl-L-methionine-dependent methyltransferases"/>
    <property type="match status" value="1"/>
</dbReference>
<keyword evidence="3 6" id="KW-0808">Transferase</keyword>
<dbReference type="Gene3D" id="3.40.50.150">
    <property type="entry name" value="Vaccinia Virus protein VP39"/>
    <property type="match status" value="1"/>
</dbReference>
<dbReference type="RefSeq" id="WP_313271800.1">
    <property type="nucleotide sequence ID" value="NZ_JASXSX010000001.1"/>
</dbReference>
<dbReference type="InterPro" id="IPR051052">
    <property type="entry name" value="Diverse_substrate_MTase"/>
</dbReference>
<dbReference type="EC" id="2.1.-.-" evidence="6"/>
<evidence type="ECO:0000256" key="3">
    <source>
        <dbReference type="ARBA" id="ARBA00022679"/>
    </source>
</evidence>
<reference evidence="6 7" key="1">
    <citation type="submission" date="2023-06" db="EMBL/GenBank/DDBJ databases">
        <title>Draft genome sequence of Gleimia hominis type strain CCUG 57540T.</title>
        <authorList>
            <person name="Salva-Serra F."/>
            <person name="Cardew S."/>
            <person name="Jensie Markopoulos S."/>
            <person name="Ohlen M."/>
            <person name="Inganas E."/>
            <person name="Svensson-Stadler L."/>
            <person name="Moore E.R.B."/>
        </authorList>
    </citation>
    <scope>NUCLEOTIDE SEQUENCE [LARGE SCALE GENOMIC DNA]</scope>
    <source>
        <strain evidence="6 7">CCUG 57540</strain>
    </source>
</reference>
<evidence type="ECO:0000256" key="1">
    <source>
        <dbReference type="ARBA" id="ARBA00008361"/>
    </source>
</evidence>
<gene>
    <name evidence="6" type="ORF">QS713_01270</name>
</gene>
<keyword evidence="7" id="KW-1185">Reference proteome</keyword>
<feature type="region of interest" description="Disordered" evidence="4">
    <location>
        <begin position="1"/>
        <end position="30"/>
    </location>
</feature>
<feature type="compositionally biased region" description="Basic and acidic residues" evidence="4">
    <location>
        <begin position="17"/>
        <end position="30"/>
    </location>
</feature>
<name>A0ABU3I8I2_9ACTO</name>
<proteinExistence type="inferred from homology"/>
<accession>A0ABU3I8I2</accession>
<dbReference type="PANTHER" id="PTHR44942">
    <property type="entry name" value="METHYLTRANSF_11 DOMAIN-CONTAINING PROTEIN"/>
    <property type="match status" value="1"/>
</dbReference>
<evidence type="ECO:0000256" key="4">
    <source>
        <dbReference type="SAM" id="MobiDB-lite"/>
    </source>
</evidence>
<dbReference type="CDD" id="cd02440">
    <property type="entry name" value="AdoMet_MTases"/>
    <property type="match status" value="1"/>
</dbReference>